<keyword evidence="5" id="KW-1185">Reference proteome</keyword>
<evidence type="ECO:0000256" key="1">
    <source>
        <dbReference type="ARBA" id="ARBA00022679"/>
    </source>
</evidence>
<dbReference type="RefSeq" id="WP_093992582.1">
    <property type="nucleotide sequence ID" value="NZ_FXZK01000004.1"/>
</dbReference>
<keyword evidence="1 4" id="KW-0808">Transferase</keyword>
<reference evidence="4 5" key="1">
    <citation type="submission" date="2017-05" db="EMBL/GenBank/DDBJ databases">
        <authorList>
            <person name="Song R."/>
            <person name="Chenine A.L."/>
            <person name="Ruprecht R.M."/>
        </authorList>
    </citation>
    <scope>NUCLEOTIDE SEQUENCE [LARGE SCALE GENOMIC DNA]</scope>
    <source>
        <strain evidence="4 5">CECT 8899</strain>
    </source>
</reference>
<name>A0A238LG66_9RHOB</name>
<keyword evidence="2" id="KW-0012">Acyltransferase</keyword>
<accession>A0A238LG66</accession>
<dbReference type="PROSITE" id="PS51186">
    <property type="entry name" value="GNAT"/>
    <property type="match status" value="1"/>
</dbReference>
<dbReference type="GO" id="GO:0016747">
    <property type="term" value="F:acyltransferase activity, transferring groups other than amino-acyl groups"/>
    <property type="evidence" value="ECO:0007669"/>
    <property type="project" value="InterPro"/>
</dbReference>
<evidence type="ECO:0000313" key="4">
    <source>
        <dbReference type="EMBL" id="SMY08414.1"/>
    </source>
</evidence>
<dbReference type="Pfam" id="PF00583">
    <property type="entry name" value="Acetyltransf_1"/>
    <property type="match status" value="1"/>
</dbReference>
<dbReference type="InterPro" id="IPR016181">
    <property type="entry name" value="Acyl_CoA_acyltransferase"/>
</dbReference>
<dbReference type="EMBL" id="FXZK01000004">
    <property type="protein sequence ID" value="SMY08414.1"/>
    <property type="molecule type" value="Genomic_DNA"/>
</dbReference>
<dbReference type="AlphaFoldDB" id="A0A238LG66"/>
<dbReference type="InterPro" id="IPR000182">
    <property type="entry name" value="GNAT_dom"/>
</dbReference>
<dbReference type="SUPFAM" id="SSF55729">
    <property type="entry name" value="Acyl-CoA N-acyltransferases (Nat)"/>
    <property type="match status" value="1"/>
</dbReference>
<organism evidence="4 5">
    <name type="scientific">Flavimaricola marinus</name>
    <dbReference type="NCBI Taxonomy" id="1819565"/>
    <lineage>
        <taxon>Bacteria</taxon>
        <taxon>Pseudomonadati</taxon>
        <taxon>Pseudomonadota</taxon>
        <taxon>Alphaproteobacteria</taxon>
        <taxon>Rhodobacterales</taxon>
        <taxon>Paracoccaceae</taxon>
        <taxon>Flavimaricola</taxon>
    </lineage>
</organism>
<dbReference type="Proteomes" id="UP000201613">
    <property type="component" value="Unassembled WGS sequence"/>
</dbReference>
<protein>
    <submittedName>
        <fullName evidence="4">Acetyltransferase (GNAT) family protein</fullName>
    </submittedName>
</protein>
<gene>
    <name evidence="4" type="ORF">LOM8899_02565</name>
</gene>
<evidence type="ECO:0000259" key="3">
    <source>
        <dbReference type="PROSITE" id="PS51186"/>
    </source>
</evidence>
<dbReference type="InterPro" id="IPR050680">
    <property type="entry name" value="YpeA/RimI_acetyltransf"/>
</dbReference>
<sequence length="248" mass="26084">MTPETLYAVIEATWPSASVRQVGPFLIRTGLGGGSRVSAATITAPVTAADLPQAEAEMEALGQPKIFMIRAGDDALDALLEAEGYVIKDPVVGFVAPVSALTAQRPPPVSTFEVWPPLAVQREIWAAGGIGPARLAVMDRVTGPKTTILGRVDDTPAGCAFVACHGPHAMLHALETSGLHRRKGVAARMLTACAFWAKGQGAETFSLVVTQANTGAHALYASLGMEPVGQYHYRIKTDAKDDPATLRC</sequence>
<proteinExistence type="predicted"/>
<feature type="domain" description="N-acetyltransferase" evidence="3">
    <location>
        <begin position="107"/>
        <end position="247"/>
    </location>
</feature>
<dbReference type="OrthoDB" id="7301318at2"/>
<dbReference type="PANTHER" id="PTHR43420">
    <property type="entry name" value="ACETYLTRANSFERASE"/>
    <property type="match status" value="1"/>
</dbReference>
<dbReference type="Gene3D" id="3.40.630.30">
    <property type="match status" value="1"/>
</dbReference>
<evidence type="ECO:0000313" key="5">
    <source>
        <dbReference type="Proteomes" id="UP000201613"/>
    </source>
</evidence>
<dbReference type="CDD" id="cd04301">
    <property type="entry name" value="NAT_SF"/>
    <property type="match status" value="1"/>
</dbReference>
<evidence type="ECO:0000256" key="2">
    <source>
        <dbReference type="ARBA" id="ARBA00023315"/>
    </source>
</evidence>